<organism evidence="1 2">
    <name type="scientific">Suillus luteus UH-Slu-Lm8-n1</name>
    <dbReference type="NCBI Taxonomy" id="930992"/>
    <lineage>
        <taxon>Eukaryota</taxon>
        <taxon>Fungi</taxon>
        <taxon>Dikarya</taxon>
        <taxon>Basidiomycota</taxon>
        <taxon>Agaricomycotina</taxon>
        <taxon>Agaricomycetes</taxon>
        <taxon>Agaricomycetidae</taxon>
        <taxon>Boletales</taxon>
        <taxon>Suillineae</taxon>
        <taxon>Suillaceae</taxon>
        <taxon>Suillus</taxon>
    </lineage>
</organism>
<dbReference type="STRING" id="930992.A0A0D0BHH5"/>
<reference evidence="1 2" key="1">
    <citation type="submission" date="2014-04" db="EMBL/GenBank/DDBJ databases">
        <authorList>
            <consortium name="DOE Joint Genome Institute"/>
            <person name="Kuo A."/>
            <person name="Ruytinx J."/>
            <person name="Rineau F."/>
            <person name="Colpaert J."/>
            <person name="Kohler A."/>
            <person name="Nagy L.G."/>
            <person name="Floudas D."/>
            <person name="Copeland A."/>
            <person name="Barry K.W."/>
            <person name="Cichocki N."/>
            <person name="Veneault-Fourrey C."/>
            <person name="LaButti K."/>
            <person name="Lindquist E.A."/>
            <person name="Lipzen A."/>
            <person name="Lundell T."/>
            <person name="Morin E."/>
            <person name="Murat C."/>
            <person name="Sun H."/>
            <person name="Tunlid A."/>
            <person name="Henrissat B."/>
            <person name="Grigoriev I.V."/>
            <person name="Hibbett D.S."/>
            <person name="Martin F."/>
            <person name="Nordberg H.P."/>
            <person name="Cantor M.N."/>
            <person name="Hua S.X."/>
        </authorList>
    </citation>
    <scope>NUCLEOTIDE SEQUENCE [LARGE SCALE GENOMIC DNA]</scope>
    <source>
        <strain evidence="1 2">UH-Slu-Lm8-n1</strain>
    </source>
</reference>
<dbReference type="HOGENOM" id="CLU_1166509_0_0_1"/>
<dbReference type="Proteomes" id="UP000054485">
    <property type="component" value="Unassembled WGS sequence"/>
</dbReference>
<accession>A0A0D0BHH5</accession>
<reference evidence="2" key="2">
    <citation type="submission" date="2015-01" db="EMBL/GenBank/DDBJ databases">
        <title>Evolutionary Origins and Diversification of the Mycorrhizal Mutualists.</title>
        <authorList>
            <consortium name="DOE Joint Genome Institute"/>
            <consortium name="Mycorrhizal Genomics Consortium"/>
            <person name="Kohler A."/>
            <person name="Kuo A."/>
            <person name="Nagy L.G."/>
            <person name="Floudas D."/>
            <person name="Copeland A."/>
            <person name="Barry K.W."/>
            <person name="Cichocki N."/>
            <person name="Veneault-Fourrey C."/>
            <person name="LaButti K."/>
            <person name="Lindquist E.A."/>
            <person name="Lipzen A."/>
            <person name="Lundell T."/>
            <person name="Morin E."/>
            <person name="Murat C."/>
            <person name="Riley R."/>
            <person name="Ohm R."/>
            <person name="Sun H."/>
            <person name="Tunlid A."/>
            <person name="Henrissat B."/>
            <person name="Grigoriev I.V."/>
            <person name="Hibbett D.S."/>
            <person name="Martin F."/>
        </authorList>
    </citation>
    <scope>NUCLEOTIDE SEQUENCE [LARGE SCALE GENOMIC DNA]</scope>
    <source>
        <strain evidence="2">UH-Slu-Lm8-n1</strain>
    </source>
</reference>
<proteinExistence type="predicted"/>
<dbReference type="OrthoDB" id="6500128at2759"/>
<name>A0A0D0BHH5_9AGAM</name>
<dbReference type="AlphaFoldDB" id="A0A0D0BHH5"/>
<evidence type="ECO:0000313" key="2">
    <source>
        <dbReference type="Proteomes" id="UP000054485"/>
    </source>
</evidence>
<dbReference type="EMBL" id="KN835134">
    <property type="protein sequence ID" value="KIK49059.1"/>
    <property type="molecule type" value="Genomic_DNA"/>
</dbReference>
<gene>
    <name evidence="1" type="ORF">CY34DRAFT_432714</name>
</gene>
<evidence type="ECO:0000313" key="1">
    <source>
        <dbReference type="EMBL" id="KIK49059.1"/>
    </source>
</evidence>
<keyword evidence="2" id="KW-1185">Reference proteome</keyword>
<dbReference type="InParanoid" id="A0A0D0BHH5"/>
<protein>
    <submittedName>
        <fullName evidence="1">Uncharacterized protein</fullName>
    </submittedName>
</protein>
<sequence length="238" mass="26877">METRTVDTTILLHVAVVHLTCNITERLLDRVRTIVTIPVNTFINKFYTEHLLHEEARLDLPTYEDSDIRKQFSSVLSPSGSCIAWMAIEEWTSLATSIISVIFQLSVLFTVLRDQQDGFLLMILGASQSIFQWFSSRKAVVSPLLWGANTTNTEYLRMRGLKNLCEVALHRKELVAGDLGEYITEQYLESARSTGNDACGFMELYALHCAKKRLSHLDPARHSKTNDGAPRPCITLPC</sequence>